<evidence type="ECO:0000259" key="2">
    <source>
        <dbReference type="Pfam" id="PF21204"/>
    </source>
</evidence>
<name>A0A507QM24_MONPU</name>
<feature type="region of interest" description="Disordered" evidence="1">
    <location>
        <begin position="455"/>
        <end position="583"/>
    </location>
</feature>
<protein>
    <recommendedName>
        <fullName evidence="2">Ell binding protein Ebp1 C-terminal domain-containing protein</fullName>
    </recommendedName>
</protein>
<keyword evidence="4" id="KW-1185">Reference proteome</keyword>
<feature type="compositionally biased region" description="Basic and acidic residues" evidence="1">
    <location>
        <begin position="476"/>
        <end position="494"/>
    </location>
</feature>
<gene>
    <name evidence="3" type="ORF">MPDQ_003915</name>
</gene>
<dbReference type="InterPro" id="IPR049403">
    <property type="entry name" value="Ebp1_C"/>
</dbReference>
<evidence type="ECO:0000256" key="1">
    <source>
        <dbReference type="SAM" id="MobiDB-lite"/>
    </source>
</evidence>
<feature type="region of interest" description="Disordered" evidence="1">
    <location>
        <begin position="292"/>
        <end position="316"/>
    </location>
</feature>
<dbReference type="STRING" id="5098.A0A507QM24"/>
<accession>A0A507QM24</accession>
<feature type="region of interest" description="Disordered" evidence="1">
    <location>
        <begin position="160"/>
        <end position="263"/>
    </location>
</feature>
<comment type="caution">
    <text evidence="3">The sequence shown here is derived from an EMBL/GenBank/DDBJ whole genome shotgun (WGS) entry which is preliminary data.</text>
</comment>
<organism evidence="3 4">
    <name type="scientific">Monascus purpureus</name>
    <name type="common">Red mold</name>
    <name type="synonym">Monascus anka</name>
    <dbReference type="NCBI Taxonomy" id="5098"/>
    <lineage>
        <taxon>Eukaryota</taxon>
        <taxon>Fungi</taxon>
        <taxon>Dikarya</taxon>
        <taxon>Ascomycota</taxon>
        <taxon>Pezizomycotina</taxon>
        <taxon>Eurotiomycetes</taxon>
        <taxon>Eurotiomycetidae</taxon>
        <taxon>Eurotiales</taxon>
        <taxon>Aspergillaceae</taxon>
        <taxon>Monascus</taxon>
    </lineage>
</organism>
<reference evidence="3 4" key="1">
    <citation type="submission" date="2019-06" db="EMBL/GenBank/DDBJ databases">
        <title>Wine fermentation using esterase from Monascus purpureus.</title>
        <authorList>
            <person name="Geng C."/>
            <person name="Zhang Y."/>
        </authorList>
    </citation>
    <scope>NUCLEOTIDE SEQUENCE [LARGE SCALE GENOMIC DNA]</scope>
    <source>
        <strain evidence="3">HQ1</strain>
    </source>
</reference>
<dbReference type="Proteomes" id="UP000319663">
    <property type="component" value="Unassembled WGS sequence"/>
</dbReference>
<feature type="domain" description="Ell binding protein Ebp1 C-terminal" evidence="2">
    <location>
        <begin position="585"/>
        <end position="813"/>
    </location>
</feature>
<dbReference type="AlphaFoldDB" id="A0A507QM24"/>
<evidence type="ECO:0000313" key="3">
    <source>
        <dbReference type="EMBL" id="TQB68135.1"/>
    </source>
</evidence>
<dbReference type="EMBL" id="VIFY01000247">
    <property type="protein sequence ID" value="TQB68135.1"/>
    <property type="molecule type" value="Genomic_DNA"/>
</dbReference>
<feature type="region of interest" description="Disordered" evidence="1">
    <location>
        <begin position="332"/>
        <end position="354"/>
    </location>
</feature>
<feature type="compositionally biased region" description="Polar residues" evidence="1">
    <location>
        <begin position="160"/>
        <end position="169"/>
    </location>
</feature>
<dbReference type="Pfam" id="PF21204">
    <property type="entry name" value="Ebp1_C"/>
    <property type="match status" value="1"/>
</dbReference>
<sequence>MSVNQLSPVADHEIGNPIFASKRQPASEQESIDLRLKRLKEEVLPFYPFLLTVPTDVPFRLGSRFVNNWAVGADGPFAPEEQQLQYMTFLTHHEGDSLLLAVGDWSDETGNAMADQHLGAQSAASTPVGGFSKKKISLSDYKNKKKGDFLASSFSEVANRKVSVSQGSGDNRPVSRDSLMENSAQDQPKPSSSSKKAIPSVAEGIGQKRAPEPELGQLQPREARKSEIRSPKRPRLSPERAVSKDSDHGQNIPNGVPALLSPTLPPTSFSLELPRLLSPTLPPDIEKELAKLREESPVRSSRHKRGVSNTSMARKDDRAMIELASYARSQPVTSLNHGSRGLRSKPLDPADKGLGLDSGNHHTFERSASKMHSDTIDKHVRPHASNTTNTYTSSVSAKTLHNVNTANARRIVKLKYGRSNRKRVEALLRFSGKRKVVLGGSPVKGSILQDNHWNKEEECSQKDQGPDHLTLASNVPEKRTRSDETGSLDGERLKGPKKTPSAESNTPILLPPSMSTQNQERKVSITPVKDSNKTMHRAEPTDDGKTTPSSRQASKRTPDNSEAVTKLSPQSETQENRERNRERRAWRDEFQKYGNLGRELKHAAERYTAKDNVTAADEKLAAVTAIEAILCFILAFVADDQSKNLARQVGESSNWLSILAYWRVVKKNSAPYRQLHSLCLILGAVSYDAIHALDIERLAVTPLPGDSAPGSDVNVMKDNIKRSRKEFLELKARLPECFKEARRLWIEGTRGLSEDVLLREFPMTWSNRCTNYSEHGNQQLKVGEYSGEYFLPLRRTTTPVEVVRFGWSILNEWCAKECVAWDGRLVL</sequence>
<proteinExistence type="predicted"/>
<feature type="compositionally biased region" description="Basic and acidic residues" evidence="1">
    <location>
        <begin position="530"/>
        <end position="545"/>
    </location>
</feature>
<evidence type="ECO:0000313" key="4">
    <source>
        <dbReference type="Proteomes" id="UP000319663"/>
    </source>
</evidence>
<feature type="compositionally biased region" description="Polar residues" evidence="1">
    <location>
        <begin position="560"/>
        <end position="573"/>
    </location>
</feature>
<feature type="compositionally biased region" description="Basic and acidic residues" evidence="1">
    <location>
        <begin position="455"/>
        <end position="466"/>
    </location>
</feature>
<feature type="compositionally biased region" description="Basic and acidic residues" evidence="1">
    <location>
        <begin position="574"/>
        <end position="583"/>
    </location>
</feature>
<feature type="compositionally biased region" description="Low complexity" evidence="1">
    <location>
        <begin position="188"/>
        <end position="200"/>
    </location>
</feature>
<feature type="compositionally biased region" description="Polar residues" evidence="1">
    <location>
        <begin position="501"/>
        <end position="518"/>
    </location>
</feature>
<feature type="compositionally biased region" description="Basic and acidic residues" evidence="1">
    <location>
        <begin position="221"/>
        <end position="248"/>
    </location>
</feature>